<accession>A0A955I6A5</accession>
<dbReference type="Proteomes" id="UP000760819">
    <property type="component" value="Unassembled WGS sequence"/>
</dbReference>
<dbReference type="InterPro" id="IPR007361">
    <property type="entry name" value="DUF427"/>
</dbReference>
<name>A0A955I6A5_9BACT</name>
<feature type="domain" description="DUF427" evidence="1">
    <location>
        <begin position="28"/>
        <end position="97"/>
    </location>
</feature>
<comment type="caution">
    <text evidence="2">The sequence shown here is derived from an EMBL/GenBank/DDBJ whole genome shotgun (WGS) entry which is preliminary data.</text>
</comment>
<dbReference type="PANTHER" id="PTHR34310:SF5">
    <property type="entry name" value="DUF427 DOMAIN PROTEIN (AFU_ORTHOLOGUE AFUA_3G02220)"/>
    <property type="match status" value="1"/>
</dbReference>
<dbReference type="PANTHER" id="PTHR34310">
    <property type="entry name" value="DUF427 DOMAIN PROTEIN (AFU_ORTHOLOGUE AFUA_3G02220)"/>
    <property type="match status" value="1"/>
</dbReference>
<dbReference type="EMBL" id="JAGQLI010000171">
    <property type="protein sequence ID" value="MCA9379402.1"/>
    <property type="molecule type" value="Genomic_DNA"/>
</dbReference>
<evidence type="ECO:0000313" key="2">
    <source>
        <dbReference type="EMBL" id="MCA9379402.1"/>
    </source>
</evidence>
<reference evidence="2" key="1">
    <citation type="submission" date="2020-04" db="EMBL/GenBank/DDBJ databases">
        <authorList>
            <person name="Zhang T."/>
        </authorList>
    </citation>
    <scope>NUCLEOTIDE SEQUENCE</scope>
    <source>
        <strain evidence="2">HKST-UBA12</strain>
    </source>
</reference>
<reference evidence="2" key="2">
    <citation type="journal article" date="2021" name="Microbiome">
        <title>Successional dynamics and alternative stable states in a saline activated sludge microbial community over 9 years.</title>
        <authorList>
            <person name="Wang Y."/>
            <person name="Ye J."/>
            <person name="Ju F."/>
            <person name="Liu L."/>
            <person name="Boyd J.A."/>
            <person name="Deng Y."/>
            <person name="Parks D.H."/>
            <person name="Jiang X."/>
            <person name="Yin X."/>
            <person name="Woodcroft B.J."/>
            <person name="Tyson G.W."/>
            <person name="Hugenholtz P."/>
            <person name="Polz M.F."/>
            <person name="Zhang T."/>
        </authorList>
    </citation>
    <scope>NUCLEOTIDE SEQUENCE</scope>
    <source>
        <strain evidence="2">HKST-UBA12</strain>
    </source>
</reference>
<dbReference type="InterPro" id="IPR038694">
    <property type="entry name" value="DUF427_sf"/>
</dbReference>
<sequence length="110" mass="12754">MATNISIYYKENLLAEGVLDKDVILTDGNYYFDPEAVKLEHFQRTDRKYTCPYKGNCDYVDLIDPETKEIVAEGTSWVYDAPKTGWEKITGKYGFYTFDRGDVVIKEENN</sequence>
<protein>
    <submittedName>
        <fullName evidence="2">DUF427 domain-containing protein</fullName>
    </submittedName>
</protein>
<dbReference type="AlphaFoldDB" id="A0A955I6A5"/>
<proteinExistence type="predicted"/>
<gene>
    <name evidence="2" type="ORF">KC640_03155</name>
</gene>
<evidence type="ECO:0000313" key="3">
    <source>
        <dbReference type="Proteomes" id="UP000760819"/>
    </source>
</evidence>
<dbReference type="Pfam" id="PF04248">
    <property type="entry name" value="NTP_transf_9"/>
    <property type="match status" value="1"/>
</dbReference>
<evidence type="ECO:0000259" key="1">
    <source>
        <dbReference type="Pfam" id="PF04248"/>
    </source>
</evidence>
<organism evidence="2 3">
    <name type="scientific">Candidatus Dojkabacteria bacterium</name>
    <dbReference type="NCBI Taxonomy" id="2099670"/>
    <lineage>
        <taxon>Bacteria</taxon>
        <taxon>Candidatus Dojkabacteria</taxon>
    </lineage>
</organism>
<dbReference type="Gene3D" id="2.170.150.40">
    <property type="entry name" value="Domain of unknown function (DUF427)"/>
    <property type="match status" value="1"/>
</dbReference>